<protein>
    <submittedName>
        <fullName evidence="3">EcsC family protein</fullName>
    </submittedName>
</protein>
<keyword evidence="2" id="KW-1133">Transmembrane helix</keyword>
<gene>
    <name evidence="3" type="ORF">Bequi_09540</name>
</gene>
<organism evidence="3 4">
    <name type="scientific">Brachybacterium equifaecis</name>
    <dbReference type="NCBI Taxonomy" id="2910770"/>
    <lineage>
        <taxon>Bacteria</taxon>
        <taxon>Bacillati</taxon>
        <taxon>Actinomycetota</taxon>
        <taxon>Actinomycetes</taxon>
        <taxon>Micrococcales</taxon>
        <taxon>Dermabacteraceae</taxon>
        <taxon>Brachybacterium</taxon>
    </lineage>
</organism>
<keyword evidence="4" id="KW-1185">Reference proteome</keyword>
<accession>A0ABT0R3X6</accession>
<feature type="region of interest" description="Disordered" evidence="1">
    <location>
        <begin position="1"/>
        <end position="36"/>
    </location>
</feature>
<keyword evidence="2" id="KW-0472">Membrane</keyword>
<evidence type="ECO:0000256" key="1">
    <source>
        <dbReference type="SAM" id="MobiDB-lite"/>
    </source>
</evidence>
<proteinExistence type="predicted"/>
<dbReference type="EMBL" id="JAKNCJ010000004">
    <property type="protein sequence ID" value="MCL6423625.1"/>
    <property type="molecule type" value="Genomic_DNA"/>
</dbReference>
<dbReference type="RefSeq" id="WP_249737701.1">
    <property type="nucleotide sequence ID" value="NZ_JAKNCJ010000004.1"/>
</dbReference>
<name>A0ABT0R3X6_9MICO</name>
<dbReference type="Pfam" id="PF12787">
    <property type="entry name" value="EcsC"/>
    <property type="match status" value="1"/>
</dbReference>
<dbReference type="InterPro" id="IPR024787">
    <property type="entry name" value="EcsC"/>
</dbReference>
<feature type="transmembrane region" description="Helical" evidence="2">
    <location>
        <begin position="93"/>
        <end position="112"/>
    </location>
</feature>
<evidence type="ECO:0000313" key="3">
    <source>
        <dbReference type="EMBL" id="MCL6423625.1"/>
    </source>
</evidence>
<reference evidence="3" key="1">
    <citation type="submission" date="2022-02" db="EMBL/GenBank/DDBJ databases">
        <authorList>
            <person name="Lee M."/>
            <person name="Kim S.-J."/>
            <person name="Jung M.-Y."/>
        </authorList>
    </citation>
    <scope>NUCLEOTIDE SEQUENCE</scope>
    <source>
        <strain evidence="3">JHP9</strain>
    </source>
</reference>
<sequence>MGILNLFSPAEKKRARRSTRAAMKEARRGDGAAAQSDGGALQSLVESFRDIGLDGRFGYASAADVARRAQKAAGKGRPEKAIKRLIRQHRRGVGVAGFATGLGGFITLPVLLPANIFEFYVQATRLVGGIAAVRGYDLNDEEVRVRVLAALTGEEAGDVLGSLGLGPIAGVAARGVASRMRRGSSSQIAQAIGSRIMRRFALRSTRLFGKAIPGLGAVVGAISDRRQLAKIAEAALTSFPAKG</sequence>
<comment type="caution">
    <text evidence="3">The sequence shown here is derived from an EMBL/GenBank/DDBJ whole genome shotgun (WGS) entry which is preliminary data.</text>
</comment>
<evidence type="ECO:0000313" key="4">
    <source>
        <dbReference type="Proteomes" id="UP001203761"/>
    </source>
</evidence>
<keyword evidence="2" id="KW-0812">Transmembrane</keyword>
<dbReference type="Proteomes" id="UP001203761">
    <property type="component" value="Unassembled WGS sequence"/>
</dbReference>
<evidence type="ECO:0000256" key="2">
    <source>
        <dbReference type="SAM" id="Phobius"/>
    </source>
</evidence>